<keyword evidence="3" id="KW-1185">Reference proteome</keyword>
<dbReference type="Proteomes" id="UP000318102">
    <property type="component" value="Unassembled WGS sequence"/>
</dbReference>
<evidence type="ECO:0000256" key="1">
    <source>
        <dbReference type="SAM" id="MobiDB-lite"/>
    </source>
</evidence>
<dbReference type="OrthoDB" id="2077964at2"/>
<proteinExistence type="predicted"/>
<feature type="compositionally biased region" description="Basic and acidic residues" evidence="1">
    <location>
        <begin position="489"/>
        <end position="501"/>
    </location>
</feature>
<sequence length="501" mass="56924">MKGGFSMNENPQFVRESVVLDYAKLTELVIKDLSKNNNTTTKTYTKNNVSTYLGNPKRYSKELQGMSAYLYDVSPHYRRLINYYAKMPTLDYYVELYGLDTSKNVNTKTLRNNYNKAMEFVELMNIRHEFGKALVSAWKLGTFYGFELYTKDSYFIKELPFDFCQISGIADGVYTFSFDVSFFERNANELELYPKEFKKMFNSYKSGSKPKWQEVDPARSICIKVNEETYYDIPPFAGLFGDIFDIEDYKALRMASAVIGNYKFIIEKIPIREDSDKNNDFKIDLKTVSMFHNKTSSLLPDEIGIFSTPFEIDTIEFSKDKSEVDNVANSENAFYTAAGTAKQLFNPEGSSSSTLAKSINVDEAEVLSVLRQLERIGSGKLKNEISGSFKFRLRILNNTIFNWRENVETLLKNAQYGLPVKLMLCACLGISPSAVVSMNFLEEQVLMLSSSFVPLSSSHTQSGGVEGDNSNSQGGRPEMKDDELSEQGEAQREGENNANRE</sequence>
<comment type="caution">
    <text evidence="2">The sequence shown here is derived from an EMBL/GenBank/DDBJ whole genome shotgun (WGS) entry which is preliminary data.</text>
</comment>
<name>A0A559IEH9_9BACL</name>
<feature type="region of interest" description="Disordered" evidence="1">
    <location>
        <begin position="457"/>
        <end position="501"/>
    </location>
</feature>
<protein>
    <recommendedName>
        <fullName evidence="4">Phage portal protein</fullName>
    </recommendedName>
</protein>
<organism evidence="2 3">
    <name type="scientific">Paenibacillus agilis</name>
    <dbReference type="NCBI Taxonomy" id="3020863"/>
    <lineage>
        <taxon>Bacteria</taxon>
        <taxon>Bacillati</taxon>
        <taxon>Bacillota</taxon>
        <taxon>Bacilli</taxon>
        <taxon>Bacillales</taxon>
        <taxon>Paenibacillaceae</taxon>
        <taxon>Paenibacillus</taxon>
    </lineage>
</organism>
<evidence type="ECO:0008006" key="4">
    <source>
        <dbReference type="Google" id="ProtNLM"/>
    </source>
</evidence>
<dbReference type="EMBL" id="VNJK01000006">
    <property type="protein sequence ID" value="TVX86067.1"/>
    <property type="molecule type" value="Genomic_DNA"/>
</dbReference>
<gene>
    <name evidence="2" type="ORF">FPZ44_24315</name>
</gene>
<feature type="compositionally biased region" description="Polar residues" evidence="1">
    <location>
        <begin position="459"/>
        <end position="474"/>
    </location>
</feature>
<evidence type="ECO:0000313" key="2">
    <source>
        <dbReference type="EMBL" id="TVX86067.1"/>
    </source>
</evidence>
<evidence type="ECO:0000313" key="3">
    <source>
        <dbReference type="Proteomes" id="UP000318102"/>
    </source>
</evidence>
<accession>A0A559IEH9</accession>
<dbReference type="AlphaFoldDB" id="A0A559IEH9"/>
<reference evidence="2 3" key="1">
    <citation type="submission" date="2019-07" db="EMBL/GenBank/DDBJ databases">
        <authorList>
            <person name="Kim J."/>
        </authorList>
    </citation>
    <scope>NUCLEOTIDE SEQUENCE [LARGE SCALE GENOMIC DNA]</scope>
    <source>
        <strain evidence="2 3">N4</strain>
    </source>
</reference>